<protein>
    <submittedName>
        <fullName evidence="1">Uncharacterized protein</fullName>
    </submittedName>
</protein>
<dbReference type="Proteomes" id="UP000887013">
    <property type="component" value="Unassembled WGS sequence"/>
</dbReference>
<proteinExistence type="predicted"/>
<comment type="caution">
    <text evidence="1">The sequence shown here is derived from an EMBL/GenBank/DDBJ whole genome shotgun (WGS) entry which is preliminary data.</text>
</comment>
<name>A0A8X6TQM9_NEPPI</name>
<dbReference type="AlphaFoldDB" id="A0A8X6TQM9"/>
<evidence type="ECO:0000313" key="1">
    <source>
        <dbReference type="EMBL" id="GFT40573.1"/>
    </source>
</evidence>
<sequence>LKESGKDFLAGVKKETQGIFGGFVKNIKDLFSF</sequence>
<keyword evidence="2" id="KW-1185">Reference proteome</keyword>
<organism evidence="1 2">
    <name type="scientific">Nephila pilipes</name>
    <name type="common">Giant wood spider</name>
    <name type="synonym">Nephila maculata</name>
    <dbReference type="NCBI Taxonomy" id="299642"/>
    <lineage>
        <taxon>Eukaryota</taxon>
        <taxon>Metazoa</taxon>
        <taxon>Ecdysozoa</taxon>
        <taxon>Arthropoda</taxon>
        <taxon>Chelicerata</taxon>
        <taxon>Arachnida</taxon>
        <taxon>Araneae</taxon>
        <taxon>Araneomorphae</taxon>
        <taxon>Entelegynae</taxon>
        <taxon>Araneoidea</taxon>
        <taxon>Nephilidae</taxon>
        <taxon>Nephila</taxon>
    </lineage>
</organism>
<accession>A0A8X6TQM9</accession>
<gene>
    <name evidence="1" type="ORF">NPIL_674331</name>
</gene>
<dbReference type="EMBL" id="BMAW01014807">
    <property type="protein sequence ID" value="GFT40573.1"/>
    <property type="molecule type" value="Genomic_DNA"/>
</dbReference>
<feature type="non-terminal residue" evidence="1">
    <location>
        <position position="33"/>
    </location>
</feature>
<reference evidence="1" key="1">
    <citation type="submission" date="2020-08" db="EMBL/GenBank/DDBJ databases">
        <title>Multicomponent nature underlies the extraordinary mechanical properties of spider dragline silk.</title>
        <authorList>
            <person name="Kono N."/>
            <person name="Nakamura H."/>
            <person name="Mori M."/>
            <person name="Yoshida Y."/>
            <person name="Ohtoshi R."/>
            <person name="Malay A.D."/>
            <person name="Moran D.A.P."/>
            <person name="Tomita M."/>
            <person name="Numata K."/>
            <person name="Arakawa K."/>
        </authorList>
    </citation>
    <scope>NUCLEOTIDE SEQUENCE</scope>
</reference>
<evidence type="ECO:0000313" key="2">
    <source>
        <dbReference type="Proteomes" id="UP000887013"/>
    </source>
</evidence>